<dbReference type="PANTHER" id="PTHR33507">
    <property type="entry name" value="INNER MEMBRANE PROTEIN YBBJ"/>
    <property type="match status" value="1"/>
</dbReference>
<dbReference type="RefSeq" id="WP_015558309.1">
    <property type="nucleotide sequence ID" value="NC_021039.1"/>
</dbReference>
<dbReference type="AlphaFoldDB" id="D4LCQ7"/>
<reference evidence="6" key="2">
    <citation type="submission" date="2010-03" db="EMBL/GenBank/DDBJ databases">
        <authorList>
            <person name="Pajon A."/>
        </authorList>
    </citation>
    <scope>NUCLEOTIDE SEQUENCE</scope>
    <source>
        <strain evidence="6">Type strain: 18P13</strain>
    </source>
</reference>
<keyword evidence="2" id="KW-0812">Transmembrane</keyword>
<evidence type="ECO:0000256" key="1">
    <source>
        <dbReference type="ARBA" id="ARBA00004141"/>
    </source>
</evidence>
<dbReference type="Pfam" id="PF01957">
    <property type="entry name" value="NfeD"/>
    <property type="match status" value="1"/>
</dbReference>
<dbReference type="InterPro" id="IPR012340">
    <property type="entry name" value="NA-bd_OB-fold"/>
</dbReference>
<dbReference type="PATRIC" id="fig|213810.4.peg.1166"/>
<dbReference type="HOGENOM" id="CLU_116732_2_1_9"/>
<keyword evidence="4" id="KW-0472">Membrane</keyword>
<feature type="domain" description="NfeD-like C-terminal" evidence="5">
    <location>
        <begin position="81"/>
        <end position="140"/>
    </location>
</feature>
<name>D4LCQ7_RUMC1</name>
<keyword evidence="3" id="KW-1133">Transmembrane helix</keyword>
<dbReference type="Proteomes" id="UP000007054">
    <property type="component" value="Chromosome"/>
</dbReference>
<reference evidence="6" key="1">
    <citation type="submission" date="2010-03" db="EMBL/GenBank/DDBJ databases">
        <title>The genome sequence of Ruminococcus sp. 18P13.</title>
        <authorList>
            <consortium name="metaHIT consortium -- http://www.metahit.eu/"/>
            <person name="Pajon A."/>
            <person name="Turner K."/>
            <person name="Parkhill J."/>
            <person name="Bernalier A."/>
        </authorList>
    </citation>
    <scope>NUCLEOTIDE SEQUENCE [LARGE SCALE GENOMIC DNA]</scope>
    <source>
        <strain evidence="6">Type strain: 18P13</strain>
    </source>
</reference>
<dbReference type="EMBL" id="FP929052">
    <property type="protein sequence ID" value="CBL17402.1"/>
    <property type="molecule type" value="Genomic_DNA"/>
</dbReference>
<dbReference type="GO" id="GO:0006508">
    <property type="term" value="P:proteolysis"/>
    <property type="evidence" value="ECO:0007669"/>
    <property type="project" value="UniProtKB-KW"/>
</dbReference>
<dbReference type="STRING" id="213810.RUM_12710"/>
<comment type="subcellular location">
    <subcellularLocation>
        <location evidence="1">Membrane</location>
        <topology evidence="1">Multi-pass membrane protein</topology>
    </subcellularLocation>
</comment>
<keyword evidence="6" id="KW-0378">Hydrolase</keyword>
<evidence type="ECO:0000313" key="6">
    <source>
        <dbReference type="EMBL" id="CBL17402.1"/>
    </source>
</evidence>
<accession>D4LCQ7</accession>
<dbReference type="PANTHER" id="PTHR33507:SF3">
    <property type="entry name" value="INNER MEMBRANE PROTEIN YBBJ"/>
    <property type="match status" value="1"/>
</dbReference>
<proteinExistence type="predicted"/>
<dbReference type="KEGG" id="rch:RUM_12710"/>
<evidence type="ECO:0000256" key="2">
    <source>
        <dbReference type="ARBA" id="ARBA00022692"/>
    </source>
</evidence>
<keyword evidence="6" id="KW-0645">Protease</keyword>
<keyword evidence="7" id="KW-1185">Reference proteome</keyword>
<dbReference type="GeneID" id="83156004"/>
<protein>
    <submittedName>
        <fullName evidence="6">Membrane protein implicated in regulation of membrane protease activity</fullName>
    </submittedName>
</protein>
<evidence type="ECO:0000256" key="4">
    <source>
        <dbReference type="ARBA" id="ARBA00023136"/>
    </source>
</evidence>
<dbReference type="InterPro" id="IPR052165">
    <property type="entry name" value="Membrane_assoc_protease"/>
</dbReference>
<dbReference type="Gene3D" id="2.40.50.140">
    <property type="entry name" value="Nucleic acid-binding proteins"/>
    <property type="match status" value="1"/>
</dbReference>
<dbReference type="GO" id="GO:0008233">
    <property type="term" value="F:peptidase activity"/>
    <property type="evidence" value="ECO:0007669"/>
    <property type="project" value="UniProtKB-KW"/>
</dbReference>
<dbReference type="GO" id="GO:0005886">
    <property type="term" value="C:plasma membrane"/>
    <property type="evidence" value="ECO:0007669"/>
    <property type="project" value="TreeGrafter"/>
</dbReference>
<evidence type="ECO:0000256" key="3">
    <source>
        <dbReference type="ARBA" id="ARBA00022989"/>
    </source>
</evidence>
<gene>
    <name evidence="6" type="ordered locus">RUM_12710</name>
</gene>
<sequence>MDMLIWGIVCIVMAIAEVVTLQLVSVWFSVGALAAFLAAVFGAGRTVQFIVFVVVSALLLACTRPIIKKVMCKKIVPTNADREIGSTATIIETVDGARGTGRARKDGVDWIAVAANGQIIPEGTVVRITDIRGAKLFVEPEAAPQPAASAAKQ</sequence>
<evidence type="ECO:0000313" key="7">
    <source>
        <dbReference type="Proteomes" id="UP000007054"/>
    </source>
</evidence>
<dbReference type="BioCyc" id="RCHA213810:RUM_RS06140-MONOMER"/>
<organism evidence="6 7">
    <name type="scientific">Ruminococcus champanellensis (strain DSM 18848 / JCM 17042 / KCTC 15320 / 18P13)</name>
    <dbReference type="NCBI Taxonomy" id="213810"/>
    <lineage>
        <taxon>Bacteria</taxon>
        <taxon>Bacillati</taxon>
        <taxon>Bacillota</taxon>
        <taxon>Clostridia</taxon>
        <taxon>Eubacteriales</taxon>
        <taxon>Oscillospiraceae</taxon>
        <taxon>Ruminococcus</taxon>
    </lineage>
</organism>
<dbReference type="InterPro" id="IPR002810">
    <property type="entry name" value="NfeD-like_C"/>
</dbReference>
<evidence type="ECO:0000259" key="5">
    <source>
        <dbReference type="Pfam" id="PF01957"/>
    </source>
</evidence>